<name>A0A0J9X486_GEOCN</name>
<dbReference type="EMBL" id="CCBN010000002">
    <property type="protein sequence ID" value="CDO52213.1"/>
    <property type="molecule type" value="Genomic_DNA"/>
</dbReference>
<dbReference type="AlphaFoldDB" id="A0A0J9X486"/>
<keyword evidence="2" id="KW-1185">Reference proteome</keyword>
<comment type="caution">
    <text evidence="1">The sequence shown here is derived from an EMBL/GenBank/DDBJ whole genome shotgun (WGS) entry which is preliminary data.</text>
</comment>
<dbReference type="Proteomes" id="UP000242525">
    <property type="component" value="Unassembled WGS sequence"/>
</dbReference>
<proteinExistence type="predicted"/>
<reference evidence="1" key="1">
    <citation type="submission" date="2014-03" db="EMBL/GenBank/DDBJ databases">
        <authorList>
            <person name="Casaregola S."/>
        </authorList>
    </citation>
    <scope>NUCLEOTIDE SEQUENCE [LARGE SCALE GENOMIC DNA]</scope>
    <source>
        <strain evidence="1">CLIB 918</strain>
    </source>
</reference>
<organism evidence="1 2">
    <name type="scientific">Geotrichum candidum</name>
    <name type="common">Oospora lactis</name>
    <name type="synonym">Dipodascus geotrichum</name>
    <dbReference type="NCBI Taxonomy" id="1173061"/>
    <lineage>
        <taxon>Eukaryota</taxon>
        <taxon>Fungi</taxon>
        <taxon>Dikarya</taxon>
        <taxon>Ascomycota</taxon>
        <taxon>Saccharomycotina</taxon>
        <taxon>Dipodascomycetes</taxon>
        <taxon>Dipodascales</taxon>
        <taxon>Dipodascaceae</taxon>
        <taxon>Geotrichum</taxon>
    </lineage>
</organism>
<gene>
    <name evidence="1" type="ORF">BN980_GECA02s07484g</name>
</gene>
<evidence type="ECO:0000313" key="2">
    <source>
        <dbReference type="Proteomes" id="UP000242525"/>
    </source>
</evidence>
<protein>
    <submittedName>
        <fullName evidence="1">Uncharacterized protein</fullName>
    </submittedName>
</protein>
<sequence length="166" mass="19294">MEEKRTMWCRLFIITPGYYSTSLPANPKDYPNLDYSCFIGHLRGQSGRKIDQHRLRALPKHSVFPSINNYTIFLDVCILRICVFISCFEILESAAEDAMNLADRCAWKLQCFPSPTTAPCSSKTPFFCVFMYTPQQEQSRLRNTVFGYLRRLMPTWEQKNKKGVSL</sequence>
<accession>A0A0J9X486</accession>
<evidence type="ECO:0000313" key="1">
    <source>
        <dbReference type="EMBL" id="CDO52213.1"/>
    </source>
</evidence>